<evidence type="ECO:0000313" key="3">
    <source>
        <dbReference type="EMBL" id="VDN08052.1"/>
    </source>
</evidence>
<name>A0A0N5DB12_THECL</name>
<dbReference type="OrthoDB" id="5818251at2759"/>
<evidence type="ECO:0000313" key="4">
    <source>
        <dbReference type="Proteomes" id="UP000276776"/>
    </source>
</evidence>
<protein>
    <submittedName>
        <fullName evidence="5">WEB family protein</fullName>
    </submittedName>
</protein>
<feature type="region of interest" description="Disordered" evidence="2">
    <location>
        <begin position="400"/>
        <end position="456"/>
    </location>
</feature>
<dbReference type="Proteomes" id="UP000276776">
    <property type="component" value="Unassembled WGS sequence"/>
</dbReference>
<dbReference type="WBParaSite" id="TCLT_0001037401-mRNA-1">
    <property type="protein sequence ID" value="TCLT_0001037401-mRNA-1"/>
    <property type="gene ID" value="TCLT_0001037401"/>
</dbReference>
<keyword evidence="1" id="KW-0175">Coiled coil</keyword>
<evidence type="ECO:0000313" key="5">
    <source>
        <dbReference type="WBParaSite" id="TCLT_0001037401-mRNA-1"/>
    </source>
</evidence>
<dbReference type="EMBL" id="UYYF01005075">
    <property type="protein sequence ID" value="VDN08052.1"/>
    <property type="molecule type" value="Genomic_DNA"/>
</dbReference>
<accession>A0A0N5DB12</accession>
<evidence type="ECO:0000256" key="1">
    <source>
        <dbReference type="SAM" id="Coils"/>
    </source>
</evidence>
<feature type="compositionally biased region" description="Low complexity" evidence="2">
    <location>
        <begin position="575"/>
        <end position="584"/>
    </location>
</feature>
<organism evidence="5">
    <name type="scientific">Thelazia callipaeda</name>
    <name type="common">Oriental eyeworm</name>
    <name type="synonym">Parasitic nematode</name>
    <dbReference type="NCBI Taxonomy" id="103827"/>
    <lineage>
        <taxon>Eukaryota</taxon>
        <taxon>Metazoa</taxon>
        <taxon>Ecdysozoa</taxon>
        <taxon>Nematoda</taxon>
        <taxon>Chromadorea</taxon>
        <taxon>Rhabditida</taxon>
        <taxon>Spirurina</taxon>
        <taxon>Spiruromorpha</taxon>
        <taxon>Thelazioidea</taxon>
        <taxon>Thelaziidae</taxon>
        <taxon>Thelazia</taxon>
    </lineage>
</organism>
<feature type="region of interest" description="Disordered" evidence="2">
    <location>
        <begin position="556"/>
        <end position="617"/>
    </location>
</feature>
<dbReference type="AlphaFoldDB" id="A0A0N5DB12"/>
<dbReference type="STRING" id="103827.A0A0N5DB12"/>
<proteinExistence type="predicted"/>
<reference evidence="3 4" key="2">
    <citation type="submission" date="2018-11" db="EMBL/GenBank/DDBJ databases">
        <authorList>
            <consortium name="Pathogen Informatics"/>
        </authorList>
    </citation>
    <scope>NUCLEOTIDE SEQUENCE [LARGE SCALE GENOMIC DNA]</scope>
</reference>
<reference evidence="5" key="1">
    <citation type="submission" date="2017-02" db="UniProtKB">
        <authorList>
            <consortium name="WormBaseParasite"/>
        </authorList>
    </citation>
    <scope>IDENTIFICATION</scope>
</reference>
<feature type="coiled-coil region" evidence="1">
    <location>
        <begin position="5"/>
        <end position="60"/>
    </location>
</feature>
<feature type="coiled-coil region" evidence="1">
    <location>
        <begin position="263"/>
        <end position="293"/>
    </location>
</feature>
<feature type="compositionally biased region" description="Polar residues" evidence="2">
    <location>
        <begin position="496"/>
        <end position="515"/>
    </location>
</feature>
<feature type="coiled-coil region" evidence="1">
    <location>
        <begin position="357"/>
        <end position="398"/>
    </location>
</feature>
<feature type="compositionally biased region" description="Basic and acidic residues" evidence="2">
    <location>
        <begin position="560"/>
        <end position="573"/>
    </location>
</feature>
<evidence type="ECO:0000256" key="2">
    <source>
        <dbReference type="SAM" id="MobiDB-lite"/>
    </source>
</evidence>
<feature type="coiled-coil region" evidence="1">
    <location>
        <begin position="175"/>
        <end position="202"/>
    </location>
</feature>
<sequence>MASSEESLKELCEQYDRDIAETEMDITINKKLLDMIETDCKSTEQQMLAIERRTEALKKQLETVDANIDKLVISVSSQNEKVDKLYHRQQQVAHEICNARHSLQSAQRVALSNMETLQSIEEEAVKYLGNDFNASSLGSVASKLQDCQKVCGAHINQSADIVTTLMSALDDINALENIEKNIEELTMKAAILEARNKEADTLCLMWREKLFKLEADQKKAKELKAAASDKFEQCKKRTADLKRRIDDSINEDNSLSETLNFKKLEINENMERLSKKYADLEAVQEKIEMIRENLFDEDRALKLEQESHDQKMQQIKDNGEKEIFAANSALMALLGSKTKIFDELAEMEAMKSGCANKEQMLEERTSLLAQMKSINERIMEIRRKINNEEENIIKKAKKMEPKIGASNKGKGLCSQKSNAAKRKKCGGDDKQATENADGAGNQNSYEIGSPENEEQNLVSVIPQEQEIRSPFMQYMTFRKSNKAGISKWKKNDVQSTAKNAQIDSHASVNSTLKSGQSKKGKIIRKKQEMDRKSPHLTSALFGSDISASTIQPVCASTPMRDNKCESTRIDDCTAKSNKSGSKSNQKTRGRPRGQKNPTGSGKIAKETDVFDFSSDSV</sequence>
<keyword evidence="4" id="KW-1185">Reference proteome</keyword>
<gene>
    <name evidence="3" type="ORF">TCLT_LOCUS10363</name>
</gene>
<feature type="region of interest" description="Disordered" evidence="2">
    <location>
        <begin position="496"/>
        <end position="540"/>
    </location>
</feature>